<dbReference type="RefSeq" id="WP_092613438.1">
    <property type="nucleotide sequence ID" value="NZ_FMYF01000013.1"/>
</dbReference>
<evidence type="ECO:0000259" key="4">
    <source>
        <dbReference type="Pfam" id="PF13439"/>
    </source>
</evidence>
<dbReference type="STRING" id="1577474.GA0111570_113100"/>
<dbReference type="EMBL" id="FMYF01000013">
    <property type="protein sequence ID" value="SDC00102.1"/>
    <property type="molecule type" value="Genomic_DNA"/>
</dbReference>
<keyword evidence="2 5" id="KW-0808">Transferase</keyword>
<proteinExistence type="predicted"/>
<dbReference type="InterPro" id="IPR050194">
    <property type="entry name" value="Glycosyltransferase_grp1"/>
</dbReference>
<protein>
    <submittedName>
        <fullName evidence="5">Phosphatidylinositol alpha 1,6-mannosyltransferase</fullName>
    </submittedName>
</protein>
<sequence>MRVAIFTESFLPSVNGVTHSVMRVLEYLRDEGHQAMVIAPASQGREPDEYAGFPVVPVAAVGLPGYQDVRVSGTTQLRLERLLEDFHPDVLHLAAPIALGHRAALAANWLNIPIVAIYQTDVPSYAGRYGFSGAETFLWWRVRQIHSIATMTLAPSTYARTQLVQHHIPRVGLWARGVDSQRFDPAKRDEEWRRTIAPNGERIIGCVGRLAPEKQIGDLQALADLPDTRLVVVGEGPLRKELRSTLPNAHFTGQLTGEDLPRVMASMDVFVHPGELETFGQSIQEAMASGLPVIAPAKGGPIDLVNSSRTGWLYAPGDLASMRHHVRDLVGDDRKRAAFSREARLSVKDRTWRSLCDELLMHYEEAIVDARSRANA</sequence>
<feature type="domain" description="Glycosyltransferase subfamily 4-like N-terminal" evidence="4">
    <location>
        <begin position="14"/>
        <end position="182"/>
    </location>
</feature>
<feature type="domain" description="Glycosyl transferase family 1" evidence="3">
    <location>
        <begin position="191"/>
        <end position="344"/>
    </location>
</feature>
<dbReference type="PANTHER" id="PTHR45947:SF3">
    <property type="entry name" value="SULFOQUINOVOSYL TRANSFERASE SQD2"/>
    <property type="match status" value="1"/>
</dbReference>
<dbReference type="OrthoDB" id="9802525at2"/>
<dbReference type="Pfam" id="PF00534">
    <property type="entry name" value="Glycos_transf_1"/>
    <property type="match status" value="1"/>
</dbReference>
<dbReference type="AlphaFoldDB" id="A0A1G6I0P3"/>
<dbReference type="PANTHER" id="PTHR45947">
    <property type="entry name" value="SULFOQUINOVOSYL TRANSFERASE SQD2"/>
    <property type="match status" value="1"/>
</dbReference>
<organism evidence="5 6">
    <name type="scientific">Raineyella antarctica</name>
    <dbReference type="NCBI Taxonomy" id="1577474"/>
    <lineage>
        <taxon>Bacteria</taxon>
        <taxon>Bacillati</taxon>
        <taxon>Actinomycetota</taxon>
        <taxon>Actinomycetes</taxon>
        <taxon>Propionibacteriales</taxon>
        <taxon>Propionibacteriaceae</taxon>
        <taxon>Raineyella</taxon>
    </lineage>
</organism>
<dbReference type="SUPFAM" id="SSF53756">
    <property type="entry name" value="UDP-Glycosyltransferase/glycogen phosphorylase"/>
    <property type="match status" value="1"/>
</dbReference>
<dbReference type="GO" id="GO:1901137">
    <property type="term" value="P:carbohydrate derivative biosynthetic process"/>
    <property type="evidence" value="ECO:0007669"/>
    <property type="project" value="UniProtKB-ARBA"/>
</dbReference>
<reference evidence="5 6" key="1">
    <citation type="submission" date="2016-06" db="EMBL/GenBank/DDBJ databases">
        <authorList>
            <person name="Olsen C.W."/>
            <person name="Carey S."/>
            <person name="Hinshaw L."/>
            <person name="Karasin A.I."/>
        </authorList>
    </citation>
    <scope>NUCLEOTIDE SEQUENCE [LARGE SCALE GENOMIC DNA]</scope>
    <source>
        <strain evidence="5 6">LZ-22</strain>
    </source>
</reference>
<dbReference type="InterPro" id="IPR001296">
    <property type="entry name" value="Glyco_trans_1"/>
</dbReference>
<evidence type="ECO:0000259" key="3">
    <source>
        <dbReference type="Pfam" id="PF00534"/>
    </source>
</evidence>
<evidence type="ECO:0000256" key="1">
    <source>
        <dbReference type="ARBA" id="ARBA00022676"/>
    </source>
</evidence>
<name>A0A1G6I0P3_9ACTN</name>
<dbReference type="Pfam" id="PF13439">
    <property type="entry name" value="Glyco_transf_4"/>
    <property type="match status" value="1"/>
</dbReference>
<keyword evidence="6" id="KW-1185">Reference proteome</keyword>
<dbReference type="GO" id="GO:0016758">
    <property type="term" value="F:hexosyltransferase activity"/>
    <property type="evidence" value="ECO:0007669"/>
    <property type="project" value="TreeGrafter"/>
</dbReference>
<dbReference type="Proteomes" id="UP000199086">
    <property type="component" value="Unassembled WGS sequence"/>
</dbReference>
<dbReference type="Gene3D" id="3.40.50.2000">
    <property type="entry name" value="Glycogen Phosphorylase B"/>
    <property type="match status" value="2"/>
</dbReference>
<gene>
    <name evidence="5" type="ORF">GA0111570_113100</name>
</gene>
<evidence type="ECO:0000256" key="2">
    <source>
        <dbReference type="ARBA" id="ARBA00022679"/>
    </source>
</evidence>
<dbReference type="InterPro" id="IPR028098">
    <property type="entry name" value="Glyco_trans_4-like_N"/>
</dbReference>
<evidence type="ECO:0000313" key="6">
    <source>
        <dbReference type="Proteomes" id="UP000199086"/>
    </source>
</evidence>
<keyword evidence="1 5" id="KW-0328">Glycosyltransferase</keyword>
<evidence type="ECO:0000313" key="5">
    <source>
        <dbReference type="EMBL" id="SDC00102.1"/>
    </source>
</evidence>
<accession>A0A1G6I0P3</accession>
<dbReference type="CDD" id="cd03814">
    <property type="entry name" value="GT4-like"/>
    <property type="match status" value="1"/>
</dbReference>